<evidence type="ECO:0000256" key="3">
    <source>
        <dbReference type="ARBA" id="ARBA00022801"/>
    </source>
</evidence>
<dbReference type="PANTHER" id="PTHR42706:SF1">
    <property type="entry name" value="FORMYLTETRAHYDROFOLATE DEFORMYLASE 2, MITOCHONDRIAL"/>
    <property type="match status" value="1"/>
</dbReference>
<dbReference type="CDD" id="cd04875">
    <property type="entry name" value="ACT_F4HF-DF"/>
    <property type="match status" value="1"/>
</dbReference>
<comment type="catalytic activity">
    <reaction evidence="4">
        <text>(6R)-10-formyltetrahydrofolate + H2O = (6S)-5,6,7,8-tetrahydrofolate + formate + H(+)</text>
        <dbReference type="Rhea" id="RHEA:19833"/>
        <dbReference type="ChEBI" id="CHEBI:15377"/>
        <dbReference type="ChEBI" id="CHEBI:15378"/>
        <dbReference type="ChEBI" id="CHEBI:15740"/>
        <dbReference type="ChEBI" id="CHEBI:57453"/>
        <dbReference type="ChEBI" id="CHEBI:195366"/>
        <dbReference type="EC" id="3.5.1.10"/>
    </reaction>
</comment>
<keyword evidence="2 4" id="KW-0658">Purine biosynthesis</keyword>
<comment type="pathway">
    <text evidence="4">Purine metabolism; IMP biosynthesis via de novo pathway; formate from 10-formyl-5,6,7,8-tetrahydrofolate: step 1/1.</text>
</comment>
<keyword evidence="3 4" id="KW-0378">Hydrolase</keyword>
<evidence type="ECO:0000313" key="7">
    <source>
        <dbReference type="EMBL" id="CDL39988.1"/>
    </source>
</evidence>
<evidence type="ECO:0000256" key="2">
    <source>
        <dbReference type="ARBA" id="ARBA00022755"/>
    </source>
</evidence>
<dbReference type="PRINTS" id="PR01575">
    <property type="entry name" value="FFH4HYDRLASE"/>
</dbReference>
<dbReference type="SUPFAM" id="SSF55021">
    <property type="entry name" value="ACT-like"/>
    <property type="match status" value="1"/>
</dbReference>
<dbReference type="InterPro" id="IPR004810">
    <property type="entry name" value="PurU"/>
</dbReference>
<feature type="domain" description="ACT" evidence="6">
    <location>
        <begin position="31"/>
        <end position="109"/>
    </location>
</feature>
<accession>A0A7G2ISU4</accession>
<protein>
    <recommendedName>
        <fullName evidence="4 5">Formyltetrahydrofolate deformylase</fullName>
        <ecNumber evidence="4 5">3.5.1.10</ecNumber>
    </recommendedName>
    <alternativeName>
        <fullName evidence="4">Formyl-FH(4) hydrolase</fullName>
    </alternativeName>
</protein>
<dbReference type="FunFam" id="3.40.50.170:FF:000001">
    <property type="entry name" value="Formyltetrahydrofolate deformylase"/>
    <property type="match status" value="1"/>
</dbReference>
<dbReference type="UniPathway" id="UPA00074">
    <property type="reaction ID" value="UER00170"/>
</dbReference>
<evidence type="ECO:0000256" key="4">
    <source>
        <dbReference type="HAMAP-Rule" id="MF_01927"/>
    </source>
</evidence>
<dbReference type="PIRSF" id="PIRSF036480">
    <property type="entry name" value="FormyFH4_hydr"/>
    <property type="match status" value="1"/>
</dbReference>
<dbReference type="InterPro" id="IPR036477">
    <property type="entry name" value="Formyl_transf_N_sf"/>
</dbReference>
<dbReference type="Gene3D" id="3.30.70.260">
    <property type="match status" value="1"/>
</dbReference>
<dbReference type="InterPro" id="IPR044074">
    <property type="entry name" value="PurU_ACT"/>
</dbReference>
<dbReference type="InterPro" id="IPR041729">
    <property type="entry name" value="Formyl-FH4-Hydrolase_C"/>
</dbReference>
<dbReference type="SUPFAM" id="SSF53328">
    <property type="entry name" value="Formyltransferase"/>
    <property type="match status" value="1"/>
</dbReference>
<dbReference type="EC" id="3.5.1.10" evidence="4 5"/>
<feature type="active site" evidence="4">
    <location>
        <position position="248"/>
    </location>
</feature>
<dbReference type="HAMAP" id="MF_01927">
    <property type="entry name" value="PurU"/>
    <property type="match status" value="1"/>
</dbReference>
<dbReference type="AlphaFoldDB" id="A0A7G2ISU4"/>
<dbReference type="InterPro" id="IPR045865">
    <property type="entry name" value="ACT-like_dom_sf"/>
</dbReference>
<dbReference type="InterPro" id="IPR002912">
    <property type="entry name" value="ACT_dom"/>
</dbReference>
<comment type="similarity">
    <text evidence="4">Belongs to the PurU family.</text>
</comment>
<dbReference type="Pfam" id="PF01842">
    <property type="entry name" value="ACT"/>
    <property type="match status" value="1"/>
</dbReference>
<dbReference type="FunFam" id="3.30.70.260:FF:000021">
    <property type="entry name" value="Formyltetrahydrofolate deformylase"/>
    <property type="match status" value="1"/>
</dbReference>
<name>A0A7G2ISU4_CITFR</name>
<dbReference type="Proteomes" id="UP000019194">
    <property type="component" value="Unassembled WGS sequence"/>
</dbReference>
<organism evidence="7 8">
    <name type="scientific">Citrobacter freundii</name>
    <dbReference type="NCBI Taxonomy" id="546"/>
    <lineage>
        <taxon>Bacteria</taxon>
        <taxon>Pseudomonadati</taxon>
        <taxon>Pseudomonadota</taxon>
        <taxon>Gammaproteobacteria</taxon>
        <taxon>Enterobacterales</taxon>
        <taxon>Enterobacteriaceae</taxon>
        <taxon>Citrobacter</taxon>
        <taxon>Citrobacter freundii complex</taxon>
    </lineage>
</organism>
<dbReference type="EMBL" id="CBWP010000067">
    <property type="protein sequence ID" value="CDL39988.1"/>
    <property type="molecule type" value="Genomic_DNA"/>
</dbReference>
<dbReference type="GO" id="GO:0006189">
    <property type="term" value="P:'de novo' IMP biosynthetic process"/>
    <property type="evidence" value="ECO:0007669"/>
    <property type="project" value="UniProtKB-UniRule"/>
</dbReference>
<proteinExistence type="inferred from homology"/>
<sequence>MLRLINARQYQFCKHSQQDHRCKCIHYKEKVLRTICPDQKGLIARITNICYKHELNIVQNNEFVDHRTGRFFMRTELEGIFNDVTLLADLDSALPEGSIRELTPAGRRRIVILVTKEAHCLGDLLMKANYGGLDVEIAAVIGNHETLRPLVERFDIPFELVSHEGLTRDEHDQKMADAIDAHQPDYVVLAKYMRVLTPTFVSRFPNKIINIHHSFLPAFIGARPYHQAYERGVKIIGATAHYVNDNLDEGPIIMQDVIHVDHTYTAEDMMRAGRDVEKNVLSRALYQVLAQRVFVYGNRTIIL</sequence>
<dbReference type="PANTHER" id="PTHR42706">
    <property type="entry name" value="FORMYLTETRAHYDROFOLATE DEFORMYLASE"/>
    <property type="match status" value="1"/>
</dbReference>
<evidence type="ECO:0000256" key="1">
    <source>
        <dbReference type="ARBA" id="ARBA00022563"/>
    </source>
</evidence>
<dbReference type="Pfam" id="PF00551">
    <property type="entry name" value="Formyl_trans_N"/>
    <property type="match status" value="1"/>
</dbReference>
<evidence type="ECO:0000259" key="6">
    <source>
        <dbReference type="PROSITE" id="PS51671"/>
    </source>
</evidence>
<gene>
    <name evidence="4" type="primary">purU</name>
</gene>
<dbReference type="NCBIfam" id="NF004684">
    <property type="entry name" value="PRK06027.1"/>
    <property type="match status" value="1"/>
</dbReference>
<dbReference type="CDD" id="cd08648">
    <property type="entry name" value="FMT_core_Formyl-FH4-Hydrolase_C"/>
    <property type="match status" value="1"/>
</dbReference>
<dbReference type="NCBIfam" id="TIGR00655">
    <property type="entry name" value="PurU"/>
    <property type="match status" value="1"/>
</dbReference>
<dbReference type="GO" id="GO:0008864">
    <property type="term" value="F:formyltetrahydrofolate deformylase activity"/>
    <property type="evidence" value="ECO:0007669"/>
    <property type="project" value="UniProtKB-UniRule"/>
</dbReference>
<keyword evidence="1 4" id="KW-0554">One-carbon metabolism</keyword>
<evidence type="ECO:0000256" key="5">
    <source>
        <dbReference type="NCBIfam" id="TIGR00655"/>
    </source>
</evidence>
<comment type="caution">
    <text evidence="7">The sequence shown here is derived from an EMBL/GenBank/DDBJ whole genome shotgun (WGS) entry which is preliminary data.</text>
</comment>
<dbReference type="InterPro" id="IPR002376">
    <property type="entry name" value="Formyl_transf_N"/>
</dbReference>
<reference evidence="7 8" key="1">
    <citation type="submission" date="2013-10" db="EMBL/GenBank/DDBJ databases">
        <title>Antibiotic resistance diversity of beta-lactamase producers in the General Hospital Vienna.</title>
        <authorList>
            <person name="Barisic I."/>
            <person name="Mitteregger D."/>
            <person name="Hirschl A.M."/>
            <person name="Noehammer C."/>
            <person name="Wiesinger-Mayr H."/>
        </authorList>
    </citation>
    <scope>NUCLEOTIDE SEQUENCE [LARGE SCALE GENOMIC DNA]</scope>
    <source>
        <strain evidence="7 8">ISC11</strain>
    </source>
</reference>
<dbReference type="GO" id="GO:0006730">
    <property type="term" value="P:one-carbon metabolic process"/>
    <property type="evidence" value="ECO:0007669"/>
    <property type="project" value="UniProtKB-KW"/>
</dbReference>
<comment type="function">
    <text evidence="4">Catalyzes the hydrolysis of 10-formyltetrahydrofolate (formyl-FH4) to formate and tetrahydrofolate (FH4).</text>
</comment>
<dbReference type="Gene3D" id="3.40.50.170">
    <property type="entry name" value="Formyl transferase, N-terminal domain"/>
    <property type="match status" value="1"/>
</dbReference>
<evidence type="ECO:0000313" key="8">
    <source>
        <dbReference type="Proteomes" id="UP000019194"/>
    </source>
</evidence>
<dbReference type="PROSITE" id="PS51671">
    <property type="entry name" value="ACT"/>
    <property type="match status" value="1"/>
</dbReference>